<dbReference type="PANTHER" id="PTHR11958">
    <property type="entry name" value="SODIUM/DICARBOXYLATE SYMPORTER-RELATED"/>
    <property type="match status" value="1"/>
</dbReference>
<feature type="region of interest" description="Disordered" evidence="9">
    <location>
        <begin position="604"/>
        <end position="625"/>
    </location>
</feature>
<keyword evidence="3 8" id="KW-0812">Transmembrane</keyword>
<comment type="subcellular location">
    <subcellularLocation>
        <location evidence="1 8">Membrane</location>
        <topology evidence="1 8">Multi-pass membrane protein</topology>
    </subcellularLocation>
</comment>
<keyword evidence="7" id="KW-0325">Glycoprotein</keyword>
<keyword evidence="6 8" id="KW-0472">Membrane</keyword>
<feature type="region of interest" description="Disordered" evidence="9">
    <location>
        <begin position="1"/>
        <end position="30"/>
    </location>
</feature>
<dbReference type="GO" id="GO:0005313">
    <property type="term" value="F:L-glutamate transmembrane transporter activity"/>
    <property type="evidence" value="ECO:0007669"/>
    <property type="project" value="TreeGrafter"/>
</dbReference>
<feature type="transmembrane region" description="Helical" evidence="8">
    <location>
        <begin position="310"/>
        <end position="331"/>
    </location>
</feature>
<dbReference type="Proteomes" id="UP000728185">
    <property type="component" value="Unassembled WGS sequence"/>
</dbReference>
<accession>A0A8E0S1H6</accession>
<feature type="transmembrane region" description="Helical" evidence="8">
    <location>
        <begin position="343"/>
        <end position="369"/>
    </location>
</feature>
<dbReference type="PROSITE" id="PS00713">
    <property type="entry name" value="NA_DICARBOXYL_SYMP_1"/>
    <property type="match status" value="1"/>
</dbReference>
<gene>
    <name evidence="10" type="ORF">FBUS_03280</name>
</gene>
<dbReference type="PANTHER" id="PTHR11958:SF99">
    <property type="entry name" value="SODIUM-DEPENDENT EXCITATORY AMINO ACID TRANSPORTER GLT-6-RELATED"/>
    <property type="match status" value="1"/>
</dbReference>
<dbReference type="EMBL" id="LUCM01001571">
    <property type="protein sequence ID" value="KAA0198693.1"/>
    <property type="molecule type" value="Genomic_DNA"/>
</dbReference>
<keyword evidence="2 8" id="KW-0813">Transport</keyword>
<evidence type="ECO:0000256" key="1">
    <source>
        <dbReference type="ARBA" id="ARBA00004141"/>
    </source>
</evidence>
<dbReference type="InterPro" id="IPR050746">
    <property type="entry name" value="DAACS"/>
</dbReference>
<dbReference type="OrthoDB" id="5877963at2759"/>
<proteinExistence type="inferred from homology"/>
<dbReference type="GO" id="GO:0005886">
    <property type="term" value="C:plasma membrane"/>
    <property type="evidence" value="ECO:0007669"/>
    <property type="project" value="TreeGrafter"/>
</dbReference>
<keyword evidence="11" id="KW-1185">Reference proteome</keyword>
<evidence type="ECO:0000256" key="4">
    <source>
        <dbReference type="ARBA" id="ARBA00022847"/>
    </source>
</evidence>
<feature type="transmembrane region" description="Helical" evidence="8">
    <location>
        <begin position="132"/>
        <end position="154"/>
    </location>
</feature>
<comment type="caution">
    <text evidence="10">The sequence shown here is derived from an EMBL/GenBank/DDBJ whole genome shotgun (WGS) entry which is preliminary data.</text>
</comment>
<evidence type="ECO:0000313" key="10">
    <source>
        <dbReference type="EMBL" id="KAA0198693.1"/>
    </source>
</evidence>
<name>A0A8E0S1H6_9TREM</name>
<keyword evidence="4 8" id="KW-0769">Symport</keyword>
<dbReference type="SUPFAM" id="SSF118215">
    <property type="entry name" value="Proton glutamate symport protein"/>
    <property type="match status" value="1"/>
</dbReference>
<dbReference type="InterPro" id="IPR001991">
    <property type="entry name" value="Na-dicarboxylate_symporter"/>
</dbReference>
<dbReference type="GO" id="GO:0015175">
    <property type="term" value="F:neutral L-amino acid transmembrane transporter activity"/>
    <property type="evidence" value="ECO:0007669"/>
    <property type="project" value="TreeGrafter"/>
</dbReference>
<dbReference type="GO" id="GO:0015501">
    <property type="term" value="F:glutamate:sodium symporter activity"/>
    <property type="evidence" value="ECO:0007669"/>
    <property type="project" value="TreeGrafter"/>
</dbReference>
<evidence type="ECO:0000256" key="5">
    <source>
        <dbReference type="ARBA" id="ARBA00022989"/>
    </source>
</evidence>
<dbReference type="InterPro" id="IPR036458">
    <property type="entry name" value="Na:dicarbo_symporter_sf"/>
</dbReference>
<protein>
    <recommendedName>
        <fullName evidence="8">Amino acid transporter</fullName>
    </recommendedName>
</protein>
<dbReference type="AlphaFoldDB" id="A0A8E0S1H6"/>
<reference evidence="10" key="1">
    <citation type="submission" date="2019-05" db="EMBL/GenBank/DDBJ databases">
        <title>Annotation for the trematode Fasciolopsis buski.</title>
        <authorList>
            <person name="Choi Y.-J."/>
        </authorList>
    </citation>
    <scope>NUCLEOTIDE SEQUENCE</scope>
    <source>
        <strain evidence="10">HT</strain>
        <tissue evidence="10">Whole worm</tissue>
    </source>
</reference>
<evidence type="ECO:0000256" key="2">
    <source>
        <dbReference type="ARBA" id="ARBA00022448"/>
    </source>
</evidence>
<sequence>MEHADAERATGLLEGPSEAKTKTSKKPARKITYADERRPQIGRMQKIKEWFRNIDNIFVVLTVAAVILGMTIGLLIKIHVDPSPRTIYLVSFPGELLMNMLKMLIIPLIVSSLVAGLAGLDPKSSGKIGMYALIYYVVTTALAVVLGIALVLTIRPGNANIKQAMGEGTIAVRRPETLDSLLDLMRNLFPENIVQACLQQQQSEFVTVHKRPKYVKLDNLSRINEETNLITTTMAAIEMNESRNETVASPVQSAELENYEAVRPKYVDSTNVLGLVSFSIMFGLVLGQMGDKAIVMVQFFAILNEVVMRMVQIIMLYSPFGIFFLILGKMLEIDNLKDTATSLGLYMTTVVTGLAIHSLGTLALLYFAVTRKNPYKFYKGIFQAWITALGTASSAATLPITFRCLENNLNIDKRVTRFVLPIGATINMDGTALYEAVASIFIAQINAKNLSVIEVFIVSLTATLAAIGAASVPSAGLVTMMLVLTSVGLPTKDISLILAVDWLLDRIRTSINVLGDAVGAGVVDHLCRKELAEKDAETERELDEAVEEFNKRMSLPSSPSGMDQAIPTDKRRWSKKRMSVAAAMKLQENASPLTAAIPAAAIIDHGSPSRTQPYTTTEPVEDIDA</sequence>
<feature type="transmembrane region" description="Helical" evidence="8">
    <location>
        <begin position="450"/>
        <end position="472"/>
    </location>
</feature>
<dbReference type="Pfam" id="PF00375">
    <property type="entry name" value="SDF"/>
    <property type="match status" value="1"/>
</dbReference>
<feature type="compositionally biased region" description="Polar residues" evidence="9">
    <location>
        <begin position="608"/>
        <end position="618"/>
    </location>
</feature>
<organism evidence="10 11">
    <name type="scientific">Fasciolopsis buskii</name>
    <dbReference type="NCBI Taxonomy" id="27845"/>
    <lineage>
        <taxon>Eukaryota</taxon>
        <taxon>Metazoa</taxon>
        <taxon>Spiralia</taxon>
        <taxon>Lophotrochozoa</taxon>
        <taxon>Platyhelminthes</taxon>
        <taxon>Trematoda</taxon>
        <taxon>Digenea</taxon>
        <taxon>Plagiorchiida</taxon>
        <taxon>Echinostomata</taxon>
        <taxon>Echinostomatoidea</taxon>
        <taxon>Fasciolidae</taxon>
        <taxon>Fasciolopsis</taxon>
    </lineage>
</organism>
<dbReference type="InterPro" id="IPR018107">
    <property type="entry name" value="Na-dicarboxylate_symporter_CS"/>
</dbReference>
<feature type="transmembrane region" description="Helical" evidence="8">
    <location>
        <begin position="100"/>
        <end position="120"/>
    </location>
</feature>
<dbReference type="PROSITE" id="PS00714">
    <property type="entry name" value="NA_DICARBOXYL_SYMP_2"/>
    <property type="match status" value="1"/>
</dbReference>
<evidence type="ECO:0000256" key="7">
    <source>
        <dbReference type="ARBA" id="ARBA00023180"/>
    </source>
</evidence>
<evidence type="ECO:0000313" key="11">
    <source>
        <dbReference type="Proteomes" id="UP000728185"/>
    </source>
</evidence>
<evidence type="ECO:0000256" key="6">
    <source>
        <dbReference type="ARBA" id="ARBA00023136"/>
    </source>
</evidence>
<evidence type="ECO:0000256" key="3">
    <source>
        <dbReference type="ARBA" id="ARBA00022692"/>
    </source>
</evidence>
<feature type="transmembrane region" description="Helical" evidence="8">
    <location>
        <begin position="272"/>
        <end position="289"/>
    </location>
</feature>
<evidence type="ECO:0000256" key="9">
    <source>
        <dbReference type="SAM" id="MobiDB-lite"/>
    </source>
</evidence>
<dbReference type="PRINTS" id="PR00173">
    <property type="entry name" value="EDTRNSPORT"/>
</dbReference>
<evidence type="ECO:0000256" key="8">
    <source>
        <dbReference type="RuleBase" id="RU361216"/>
    </source>
</evidence>
<dbReference type="Gene3D" id="1.10.3860.10">
    <property type="entry name" value="Sodium:dicarboxylate symporter"/>
    <property type="match status" value="1"/>
</dbReference>
<keyword evidence="5 8" id="KW-1133">Transmembrane helix</keyword>
<feature type="transmembrane region" description="Helical" evidence="8">
    <location>
        <begin position="57"/>
        <end position="80"/>
    </location>
</feature>
<comment type="similarity">
    <text evidence="8">Belongs to the dicarboxylate/amino acid:cation symporter (DAACS) (TC 2.A.23) family.</text>
</comment>